<organism evidence="2 3">
    <name type="scientific">Zhihengliuella halotolerans</name>
    <dbReference type="NCBI Taxonomy" id="370736"/>
    <lineage>
        <taxon>Bacteria</taxon>
        <taxon>Bacillati</taxon>
        <taxon>Actinomycetota</taxon>
        <taxon>Actinomycetes</taxon>
        <taxon>Micrococcales</taxon>
        <taxon>Micrococcaceae</taxon>
        <taxon>Zhihengliuella</taxon>
    </lineage>
</organism>
<gene>
    <name evidence="2" type="ORF">EV380_2512</name>
</gene>
<dbReference type="Gene3D" id="1.20.120.680">
    <property type="entry name" value="Formiminotetrahydrofolate cyclodeaminase monomer, up-and-down helical bundle"/>
    <property type="match status" value="1"/>
</dbReference>
<dbReference type="OrthoDB" id="5192822at2"/>
<dbReference type="RefSeq" id="WP_130451419.1">
    <property type="nucleotide sequence ID" value="NZ_SHLA01000001.1"/>
</dbReference>
<feature type="domain" description="Cyclodeaminase/cyclohydrolase" evidence="1">
    <location>
        <begin position="6"/>
        <end position="185"/>
    </location>
</feature>
<dbReference type="InterPro" id="IPR036178">
    <property type="entry name" value="Formintransfe-cycloase-like_sf"/>
</dbReference>
<dbReference type="GO" id="GO:0003824">
    <property type="term" value="F:catalytic activity"/>
    <property type="evidence" value="ECO:0007669"/>
    <property type="project" value="InterPro"/>
</dbReference>
<dbReference type="SUPFAM" id="SSF101262">
    <property type="entry name" value="Methenyltetrahydrofolate cyclohydrolase-like"/>
    <property type="match status" value="1"/>
</dbReference>
<keyword evidence="3" id="KW-1185">Reference proteome</keyword>
<comment type="caution">
    <text evidence="2">The sequence shown here is derived from an EMBL/GenBank/DDBJ whole genome shotgun (WGS) entry which is preliminary data.</text>
</comment>
<evidence type="ECO:0000313" key="3">
    <source>
        <dbReference type="Proteomes" id="UP000292685"/>
    </source>
</evidence>
<reference evidence="2 3" key="1">
    <citation type="submission" date="2019-02" db="EMBL/GenBank/DDBJ databases">
        <title>Sequencing the genomes of 1000 actinobacteria strains.</title>
        <authorList>
            <person name="Klenk H.-P."/>
        </authorList>
    </citation>
    <scope>NUCLEOTIDE SEQUENCE [LARGE SCALE GENOMIC DNA]</scope>
    <source>
        <strain evidence="2 3">DSM 17364</strain>
    </source>
</reference>
<sequence>MSGSETIGSYLNRLAAGRPTPGGGATGALQAAQGAALLGMAARFTTGEGYEDQADRMERIASRSEEIIRRALKVSDDDQEAFAAVAESYKLPGETADEEADRSEAIQRALLGAVEPPRELTRIAAEVIEMCAEIVGVVNPNVLSDVAAAAESARAAASTAIVTLEINIRAVDDEGTRDELRRDVERGEVAVATAATVTRRVRDDLAR</sequence>
<dbReference type="Proteomes" id="UP000292685">
    <property type="component" value="Unassembled WGS sequence"/>
</dbReference>
<dbReference type="AlphaFoldDB" id="A0A4Q8AF31"/>
<protein>
    <submittedName>
        <fullName evidence="2">Formiminotetrahydrofolate cyclodeaminase</fullName>
    </submittedName>
</protein>
<name>A0A4Q8AF31_9MICC</name>
<accession>A0A4Q8AF31</accession>
<evidence type="ECO:0000259" key="1">
    <source>
        <dbReference type="Pfam" id="PF04961"/>
    </source>
</evidence>
<dbReference type="EMBL" id="SHLA01000001">
    <property type="protein sequence ID" value="RZU62907.1"/>
    <property type="molecule type" value="Genomic_DNA"/>
</dbReference>
<dbReference type="Pfam" id="PF04961">
    <property type="entry name" value="FTCD_C"/>
    <property type="match status" value="1"/>
</dbReference>
<evidence type="ECO:0000313" key="2">
    <source>
        <dbReference type="EMBL" id="RZU62907.1"/>
    </source>
</evidence>
<dbReference type="InterPro" id="IPR007044">
    <property type="entry name" value="Cyclodeamin/CycHdrlase"/>
</dbReference>
<proteinExistence type="predicted"/>